<dbReference type="PANTHER" id="PTHR31885">
    <property type="entry name" value="GH04784P"/>
    <property type="match status" value="1"/>
</dbReference>
<dbReference type="InterPro" id="IPR012506">
    <property type="entry name" value="TMEM86B-like"/>
</dbReference>
<gene>
    <name evidence="7" type="ORF">GOSPT_098_00400</name>
</gene>
<accession>H5U3M7</accession>
<comment type="similarity">
    <text evidence="2">Belongs to the TMEM86 family.</text>
</comment>
<evidence type="ECO:0000256" key="5">
    <source>
        <dbReference type="ARBA" id="ARBA00023136"/>
    </source>
</evidence>
<dbReference type="AlphaFoldDB" id="H5U3M7"/>
<dbReference type="PANTHER" id="PTHR31885:SF6">
    <property type="entry name" value="GH04784P"/>
    <property type="match status" value="1"/>
</dbReference>
<keyword evidence="3" id="KW-0812">Transmembrane</keyword>
<keyword evidence="8" id="KW-1185">Reference proteome</keyword>
<evidence type="ECO:0000256" key="4">
    <source>
        <dbReference type="ARBA" id="ARBA00022989"/>
    </source>
</evidence>
<evidence type="ECO:0000313" key="7">
    <source>
        <dbReference type="EMBL" id="GAB40335.1"/>
    </source>
</evidence>
<name>H5U3M7_9ACTN</name>
<sequence>MGPRQRAASGGFRHRAASAGFPLAYALSSAVASAAGAFGTRRAAALTKPIPLALLAGRALLRRQHHYSGLGIDDALLAGAIAFSAAGDRAMLLEEFTPTDSEADRVTKDRRLATGAALFGAAQLCYCALFWRRGARPTVKAFAPRMAALSESAAVLAANRPRPLLVLAPYGTSLAAMSTLAGAVDSPQPSARIGGLLFLASDFTILNRRHLISGATARSISEVWVLASYFAAQYLLTDAVDVAASPDAAGELA</sequence>
<dbReference type="eggNOG" id="COG3714">
    <property type="taxonomic scope" value="Bacteria"/>
</dbReference>
<evidence type="ECO:0000256" key="3">
    <source>
        <dbReference type="ARBA" id="ARBA00022692"/>
    </source>
</evidence>
<feature type="chain" id="PRO_5039528968" description="YhhN family protein" evidence="6">
    <location>
        <begin position="35"/>
        <end position="253"/>
    </location>
</feature>
<evidence type="ECO:0000256" key="2">
    <source>
        <dbReference type="ARBA" id="ARBA00007375"/>
    </source>
</evidence>
<evidence type="ECO:0000256" key="6">
    <source>
        <dbReference type="SAM" id="SignalP"/>
    </source>
</evidence>
<evidence type="ECO:0000256" key="1">
    <source>
        <dbReference type="ARBA" id="ARBA00004141"/>
    </source>
</evidence>
<comment type="subcellular location">
    <subcellularLocation>
        <location evidence="1">Membrane</location>
        <topology evidence="1">Multi-pass membrane protein</topology>
    </subcellularLocation>
</comment>
<dbReference type="RefSeq" id="WP_005207394.1">
    <property type="nucleotide sequence ID" value="NZ_BAFC01000096.1"/>
</dbReference>
<reference evidence="7 8" key="1">
    <citation type="submission" date="2012-02" db="EMBL/GenBank/DDBJ databases">
        <title>Whole genome shotgun sequence of Gordonia sputi NBRC 100414.</title>
        <authorList>
            <person name="Yoshida I."/>
            <person name="Hosoyama A."/>
            <person name="Tsuchikane K."/>
            <person name="Katsumata H."/>
            <person name="Yamazaki S."/>
            <person name="Fujita N."/>
        </authorList>
    </citation>
    <scope>NUCLEOTIDE SEQUENCE [LARGE SCALE GENOMIC DNA]</scope>
    <source>
        <strain evidence="7 8">NBRC 100414</strain>
    </source>
</reference>
<dbReference type="EMBL" id="BAFC01000096">
    <property type="protein sequence ID" value="GAB40335.1"/>
    <property type="molecule type" value="Genomic_DNA"/>
</dbReference>
<evidence type="ECO:0000313" key="8">
    <source>
        <dbReference type="Proteomes" id="UP000005845"/>
    </source>
</evidence>
<dbReference type="GO" id="GO:0016020">
    <property type="term" value="C:membrane"/>
    <property type="evidence" value="ECO:0007669"/>
    <property type="project" value="UniProtKB-SubCell"/>
</dbReference>
<feature type="signal peptide" evidence="6">
    <location>
        <begin position="1"/>
        <end position="34"/>
    </location>
</feature>
<organism evidence="7 8">
    <name type="scientific">Gordonia sputi NBRC 100414</name>
    <dbReference type="NCBI Taxonomy" id="1089453"/>
    <lineage>
        <taxon>Bacteria</taxon>
        <taxon>Bacillati</taxon>
        <taxon>Actinomycetota</taxon>
        <taxon>Actinomycetes</taxon>
        <taxon>Mycobacteriales</taxon>
        <taxon>Gordoniaceae</taxon>
        <taxon>Gordonia</taxon>
    </lineage>
</organism>
<proteinExistence type="inferred from homology"/>
<evidence type="ECO:0008006" key="9">
    <source>
        <dbReference type="Google" id="ProtNLM"/>
    </source>
</evidence>
<keyword evidence="4" id="KW-1133">Transmembrane helix</keyword>
<keyword evidence="5" id="KW-0472">Membrane</keyword>
<keyword evidence="6" id="KW-0732">Signal</keyword>
<dbReference type="Pfam" id="PF07947">
    <property type="entry name" value="YhhN"/>
    <property type="match status" value="1"/>
</dbReference>
<dbReference type="Proteomes" id="UP000005845">
    <property type="component" value="Unassembled WGS sequence"/>
</dbReference>
<dbReference type="GO" id="GO:0016787">
    <property type="term" value="F:hydrolase activity"/>
    <property type="evidence" value="ECO:0007669"/>
    <property type="project" value="TreeGrafter"/>
</dbReference>
<comment type="caution">
    <text evidence="7">The sequence shown here is derived from an EMBL/GenBank/DDBJ whole genome shotgun (WGS) entry which is preliminary data.</text>
</comment>
<protein>
    <recommendedName>
        <fullName evidence="9">YhhN family protein</fullName>
    </recommendedName>
</protein>